<evidence type="ECO:0000313" key="2">
    <source>
        <dbReference type="EMBL" id="MUH71775.1"/>
    </source>
</evidence>
<dbReference type="InterPro" id="IPR008621">
    <property type="entry name" value="Cbb3-typ_cyt_oxidase_comp"/>
</dbReference>
<keyword evidence="3" id="KW-1185">Reference proteome</keyword>
<proteinExistence type="predicted"/>
<organism evidence="2 3">
    <name type="scientific">Psychrosphaera haliotis</name>
    <dbReference type="NCBI Taxonomy" id="555083"/>
    <lineage>
        <taxon>Bacteria</taxon>
        <taxon>Pseudomonadati</taxon>
        <taxon>Pseudomonadota</taxon>
        <taxon>Gammaproteobacteria</taxon>
        <taxon>Alteromonadales</taxon>
        <taxon>Pseudoalteromonadaceae</taxon>
        <taxon>Psychrosphaera</taxon>
    </lineage>
</organism>
<dbReference type="Proteomes" id="UP000439994">
    <property type="component" value="Unassembled WGS sequence"/>
</dbReference>
<keyword evidence="1" id="KW-1133">Transmembrane helix</keyword>
<comment type="caution">
    <text evidence="2">The sequence shown here is derived from an EMBL/GenBank/DDBJ whole genome shotgun (WGS) entry which is preliminary data.</text>
</comment>
<reference evidence="2 3" key="1">
    <citation type="submission" date="2019-11" db="EMBL/GenBank/DDBJ databases">
        <title>P. haliotis isolates from Z. marina roots.</title>
        <authorList>
            <person name="Cohen M."/>
            <person name="Jospin G."/>
            <person name="Eisen J.A."/>
            <person name="Coil D.A."/>
        </authorList>
    </citation>
    <scope>NUCLEOTIDE SEQUENCE [LARGE SCALE GENOMIC DNA]</scope>
    <source>
        <strain evidence="2 3">UCD-MCMsp1aY</strain>
    </source>
</reference>
<dbReference type="Pfam" id="PF05545">
    <property type="entry name" value="FixQ"/>
    <property type="match status" value="1"/>
</dbReference>
<keyword evidence="1" id="KW-0812">Transmembrane</keyword>
<accession>A0A6N8F5E7</accession>
<dbReference type="AlphaFoldDB" id="A0A6N8F5E7"/>
<dbReference type="EMBL" id="WOCD01000002">
    <property type="protein sequence ID" value="MUH71775.1"/>
    <property type="molecule type" value="Genomic_DNA"/>
</dbReference>
<evidence type="ECO:0000256" key="1">
    <source>
        <dbReference type="SAM" id="Phobius"/>
    </source>
</evidence>
<feature type="transmembrane region" description="Helical" evidence="1">
    <location>
        <begin position="6"/>
        <end position="26"/>
    </location>
</feature>
<name>A0A6N8F5E7_9GAMM</name>
<dbReference type="OrthoDB" id="6402501at2"/>
<protein>
    <submittedName>
        <fullName evidence="2">CcoQ/FixQ family Cbb3-type cytochrome c oxidase assembly chaperone</fullName>
    </submittedName>
</protein>
<evidence type="ECO:0000313" key="3">
    <source>
        <dbReference type="Proteomes" id="UP000439994"/>
    </source>
</evidence>
<keyword evidence="1" id="KW-0472">Membrane</keyword>
<gene>
    <name evidence="2" type="ORF">GNP35_04340</name>
</gene>
<sequence>MDYGTYRGVYTLILLVLFLIIVYWAYSKNRKSDFDDIAQSILEDDVNDNPRKKESSNDND</sequence>
<dbReference type="RefSeq" id="WP_155694848.1">
    <property type="nucleotide sequence ID" value="NZ_BAAAFQ010000001.1"/>
</dbReference>